<dbReference type="AlphaFoldDB" id="A0AAD5YIZ5"/>
<dbReference type="Proteomes" id="UP001212997">
    <property type="component" value="Unassembled WGS sequence"/>
</dbReference>
<proteinExistence type="predicted"/>
<keyword evidence="3" id="KW-1185">Reference proteome</keyword>
<gene>
    <name evidence="2" type="ORF">NLI96_g3551</name>
</gene>
<protein>
    <submittedName>
        <fullName evidence="2">Uncharacterized protein</fullName>
    </submittedName>
</protein>
<comment type="caution">
    <text evidence="2">The sequence shown here is derived from an EMBL/GenBank/DDBJ whole genome shotgun (WGS) entry which is preliminary data.</text>
</comment>
<name>A0AAD5YIZ5_9APHY</name>
<accession>A0AAD5YIZ5</accession>
<organism evidence="2 3">
    <name type="scientific">Meripilus lineatus</name>
    <dbReference type="NCBI Taxonomy" id="2056292"/>
    <lineage>
        <taxon>Eukaryota</taxon>
        <taxon>Fungi</taxon>
        <taxon>Dikarya</taxon>
        <taxon>Basidiomycota</taxon>
        <taxon>Agaricomycotina</taxon>
        <taxon>Agaricomycetes</taxon>
        <taxon>Polyporales</taxon>
        <taxon>Meripilaceae</taxon>
        <taxon>Meripilus</taxon>
    </lineage>
</organism>
<feature type="compositionally biased region" description="Basic and acidic residues" evidence="1">
    <location>
        <begin position="12"/>
        <end position="22"/>
    </location>
</feature>
<feature type="region of interest" description="Disordered" evidence="1">
    <location>
        <begin position="47"/>
        <end position="73"/>
    </location>
</feature>
<reference evidence="2" key="1">
    <citation type="submission" date="2022-07" db="EMBL/GenBank/DDBJ databases">
        <title>Genome Sequence of Physisporinus lineatus.</title>
        <authorList>
            <person name="Buettner E."/>
        </authorList>
    </citation>
    <scope>NUCLEOTIDE SEQUENCE</scope>
    <source>
        <strain evidence="2">VT162</strain>
    </source>
</reference>
<evidence type="ECO:0000313" key="2">
    <source>
        <dbReference type="EMBL" id="KAJ3487405.1"/>
    </source>
</evidence>
<feature type="region of interest" description="Disordered" evidence="1">
    <location>
        <begin position="1"/>
        <end position="31"/>
    </location>
</feature>
<sequence>MSLSKIPSNIKHAHEVESEGRSPENSMATSAILGPPWMKHKLVVPVSPDGQHKAPSLRGTLPRSFKLHPDTPS</sequence>
<evidence type="ECO:0000256" key="1">
    <source>
        <dbReference type="SAM" id="MobiDB-lite"/>
    </source>
</evidence>
<dbReference type="EMBL" id="JANAWD010000093">
    <property type="protein sequence ID" value="KAJ3487405.1"/>
    <property type="molecule type" value="Genomic_DNA"/>
</dbReference>
<evidence type="ECO:0000313" key="3">
    <source>
        <dbReference type="Proteomes" id="UP001212997"/>
    </source>
</evidence>